<dbReference type="InterPro" id="IPR000673">
    <property type="entry name" value="Sig_transdc_resp-reg_Me-estase"/>
</dbReference>
<dbReference type="OrthoDB" id="1524092at2"/>
<dbReference type="RefSeq" id="WP_090662174.1">
    <property type="nucleotide sequence ID" value="NZ_FOXQ01000014.1"/>
</dbReference>
<protein>
    <recommendedName>
        <fullName evidence="2">protein-glutamate methylesterase</fullName>
        <ecNumber evidence="2">3.1.1.61</ecNumber>
    </recommendedName>
</protein>
<dbReference type="SUPFAM" id="SSF52738">
    <property type="entry name" value="Methylesterase CheB, C-terminal domain"/>
    <property type="match status" value="1"/>
</dbReference>
<feature type="active site" evidence="4">
    <location>
        <position position="17"/>
    </location>
</feature>
<dbReference type="GO" id="GO:0000156">
    <property type="term" value="F:phosphorelay response regulator activity"/>
    <property type="evidence" value="ECO:0007669"/>
    <property type="project" value="InterPro"/>
</dbReference>
<dbReference type="GO" id="GO:0008984">
    <property type="term" value="F:protein-glutamate methylesterase activity"/>
    <property type="evidence" value="ECO:0007669"/>
    <property type="project" value="UniProtKB-EC"/>
</dbReference>
<dbReference type="CDD" id="cd16433">
    <property type="entry name" value="CheB"/>
    <property type="match status" value="1"/>
</dbReference>
<dbReference type="AlphaFoldDB" id="A0A1I5YUA3"/>
<name>A0A1I5YUA3_9BACT</name>
<dbReference type="GO" id="GO:0005737">
    <property type="term" value="C:cytoplasm"/>
    <property type="evidence" value="ECO:0007669"/>
    <property type="project" value="InterPro"/>
</dbReference>
<dbReference type="STRING" id="1465490.SAMN05444277_11444"/>
<keyword evidence="1 4" id="KW-0378">Hydrolase</keyword>
<dbReference type="EC" id="3.1.1.61" evidence="2"/>
<reference evidence="6 7" key="1">
    <citation type="submission" date="2016-10" db="EMBL/GenBank/DDBJ databases">
        <authorList>
            <person name="de Groot N.N."/>
        </authorList>
    </citation>
    <scope>NUCLEOTIDE SEQUENCE [LARGE SCALE GENOMIC DNA]</scope>
    <source>
        <strain evidence="6 7">DSM 28286</strain>
    </source>
</reference>
<evidence type="ECO:0000256" key="1">
    <source>
        <dbReference type="ARBA" id="ARBA00022801"/>
    </source>
</evidence>
<dbReference type="Gene3D" id="3.40.50.180">
    <property type="entry name" value="Methylesterase CheB, C-terminal domain"/>
    <property type="match status" value="1"/>
</dbReference>
<dbReference type="Proteomes" id="UP000199031">
    <property type="component" value="Unassembled WGS sequence"/>
</dbReference>
<proteinExistence type="predicted"/>
<feature type="active site" evidence="4">
    <location>
        <position position="44"/>
    </location>
</feature>
<dbReference type="InterPro" id="IPR035909">
    <property type="entry name" value="CheB_C"/>
</dbReference>
<keyword evidence="7" id="KW-1185">Reference proteome</keyword>
<sequence>MAQDRVIKYKLIAVGGSAGSLEVILKIVGVLPLNEDVALLIIVHRKNDGESILADLISTRTKFVVKEIEDKETILSGHVYIAPADYHVLFENEKMFSLDSSEKVNHSRPSIDVSFESLAEVFGENAIAILLSGANADGAHGISKIKQAGGFTIVQDPESAEVDFMPQQALEQMKPDKILNSAEIAGFLQQLFQ</sequence>
<dbReference type="Pfam" id="PF01339">
    <property type="entry name" value="CheB_methylest"/>
    <property type="match status" value="1"/>
</dbReference>
<evidence type="ECO:0000259" key="5">
    <source>
        <dbReference type="PROSITE" id="PS50122"/>
    </source>
</evidence>
<evidence type="ECO:0000256" key="4">
    <source>
        <dbReference type="PROSITE-ProRule" id="PRU00050"/>
    </source>
</evidence>
<dbReference type="GO" id="GO:0006935">
    <property type="term" value="P:chemotaxis"/>
    <property type="evidence" value="ECO:0007669"/>
    <property type="project" value="UniProtKB-UniRule"/>
</dbReference>
<evidence type="ECO:0000256" key="2">
    <source>
        <dbReference type="ARBA" id="ARBA00039140"/>
    </source>
</evidence>
<feature type="domain" description="CheB-type methylesterase" evidence="5">
    <location>
        <begin position="10"/>
        <end position="193"/>
    </location>
</feature>
<organism evidence="6 7">
    <name type="scientific">Parafilimonas terrae</name>
    <dbReference type="NCBI Taxonomy" id="1465490"/>
    <lineage>
        <taxon>Bacteria</taxon>
        <taxon>Pseudomonadati</taxon>
        <taxon>Bacteroidota</taxon>
        <taxon>Chitinophagia</taxon>
        <taxon>Chitinophagales</taxon>
        <taxon>Chitinophagaceae</taxon>
        <taxon>Parafilimonas</taxon>
    </lineage>
</organism>
<dbReference type="PROSITE" id="PS50122">
    <property type="entry name" value="CHEB"/>
    <property type="match status" value="1"/>
</dbReference>
<evidence type="ECO:0000313" key="7">
    <source>
        <dbReference type="Proteomes" id="UP000199031"/>
    </source>
</evidence>
<accession>A0A1I5YUA3</accession>
<dbReference type="EMBL" id="FOXQ01000014">
    <property type="protein sequence ID" value="SFQ47843.1"/>
    <property type="molecule type" value="Genomic_DNA"/>
</dbReference>
<gene>
    <name evidence="6" type="ORF">SAMN05444277_11444</name>
</gene>
<keyword evidence="4" id="KW-0145">Chemotaxis</keyword>
<dbReference type="PANTHER" id="PTHR42872:SF6">
    <property type="entry name" value="PROTEIN-GLUTAMATE METHYLESTERASE_PROTEIN-GLUTAMINE GLUTAMINASE"/>
    <property type="match status" value="1"/>
</dbReference>
<evidence type="ECO:0000256" key="3">
    <source>
        <dbReference type="ARBA" id="ARBA00048267"/>
    </source>
</evidence>
<comment type="catalytic activity">
    <reaction evidence="3">
        <text>[protein]-L-glutamate 5-O-methyl ester + H2O = L-glutamyl-[protein] + methanol + H(+)</text>
        <dbReference type="Rhea" id="RHEA:23236"/>
        <dbReference type="Rhea" id="RHEA-COMP:10208"/>
        <dbReference type="Rhea" id="RHEA-COMP:10311"/>
        <dbReference type="ChEBI" id="CHEBI:15377"/>
        <dbReference type="ChEBI" id="CHEBI:15378"/>
        <dbReference type="ChEBI" id="CHEBI:17790"/>
        <dbReference type="ChEBI" id="CHEBI:29973"/>
        <dbReference type="ChEBI" id="CHEBI:82795"/>
        <dbReference type="EC" id="3.1.1.61"/>
    </reaction>
</comment>
<feature type="active site" evidence="4">
    <location>
        <position position="137"/>
    </location>
</feature>
<dbReference type="PANTHER" id="PTHR42872">
    <property type="entry name" value="PROTEIN-GLUTAMATE METHYLESTERASE/PROTEIN-GLUTAMINE GLUTAMINASE"/>
    <property type="match status" value="1"/>
</dbReference>
<evidence type="ECO:0000313" key="6">
    <source>
        <dbReference type="EMBL" id="SFQ47843.1"/>
    </source>
</evidence>